<reference evidence="1 2" key="1">
    <citation type="journal article" date="2019" name="Int. J. Syst. Evol. Microbiol.">
        <title>The Global Catalogue of Microorganisms (GCM) 10K type strain sequencing project: providing services to taxonomists for standard genome sequencing and annotation.</title>
        <authorList>
            <consortium name="The Broad Institute Genomics Platform"/>
            <consortium name="The Broad Institute Genome Sequencing Center for Infectious Disease"/>
            <person name="Wu L."/>
            <person name="Ma J."/>
        </authorList>
    </citation>
    <scope>NUCLEOTIDE SEQUENCE [LARGE SCALE GENOMIC DNA]</scope>
    <source>
        <strain evidence="1 2">JCM 12149</strain>
    </source>
</reference>
<sequence length="77" mass="8721">MHQTIPDALTLMLVVGIKISSLPYRHRMKRPQPILMRTVSGTVHFENGGDFMMLELICVELLCKGALYGLYSSPLRM</sequence>
<name>A0ABN0Z7U1_9BACI</name>
<dbReference type="EMBL" id="BAAADM010000031">
    <property type="protein sequence ID" value="GAA0436796.1"/>
    <property type="molecule type" value="Genomic_DNA"/>
</dbReference>
<gene>
    <name evidence="1" type="ORF">GCM10008983_11880</name>
</gene>
<proteinExistence type="predicted"/>
<dbReference type="Proteomes" id="UP001501459">
    <property type="component" value="Unassembled WGS sequence"/>
</dbReference>
<protein>
    <submittedName>
        <fullName evidence="1">Uncharacterized protein</fullName>
    </submittedName>
</protein>
<evidence type="ECO:0000313" key="2">
    <source>
        <dbReference type="Proteomes" id="UP001501459"/>
    </source>
</evidence>
<comment type="caution">
    <text evidence="1">The sequence shown here is derived from an EMBL/GenBank/DDBJ whole genome shotgun (WGS) entry which is preliminary data.</text>
</comment>
<keyword evidence="2" id="KW-1185">Reference proteome</keyword>
<evidence type="ECO:0000313" key="1">
    <source>
        <dbReference type="EMBL" id="GAA0436796.1"/>
    </source>
</evidence>
<organism evidence="1 2">
    <name type="scientific">Lentibacillus halophilus</name>
    <dbReference type="NCBI Taxonomy" id="295065"/>
    <lineage>
        <taxon>Bacteria</taxon>
        <taxon>Bacillati</taxon>
        <taxon>Bacillota</taxon>
        <taxon>Bacilli</taxon>
        <taxon>Bacillales</taxon>
        <taxon>Bacillaceae</taxon>
        <taxon>Lentibacillus</taxon>
    </lineage>
</organism>
<accession>A0ABN0Z7U1</accession>